<evidence type="ECO:0000313" key="2">
    <source>
        <dbReference type="EMBL" id="MBA0694563.1"/>
    </source>
</evidence>
<reference evidence="2 3" key="1">
    <citation type="journal article" date="2019" name="Genome Biol. Evol.">
        <title>Insights into the evolution of the New World diploid cottons (Gossypium, subgenus Houzingenia) based on genome sequencing.</title>
        <authorList>
            <person name="Grover C.E."/>
            <person name="Arick M.A. 2nd"/>
            <person name="Thrash A."/>
            <person name="Conover J.L."/>
            <person name="Sanders W.S."/>
            <person name="Peterson D.G."/>
            <person name="Frelichowski J.E."/>
            <person name="Scheffler J.A."/>
            <person name="Scheffler B.E."/>
            <person name="Wendel J.F."/>
        </authorList>
    </citation>
    <scope>NUCLEOTIDE SEQUENCE [LARGE SCALE GENOMIC DNA]</scope>
    <source>
        <strain evidence="2">185</strain>
        <tissue evidence="2">Leaf</tissue>
    </source>
</reference>
<organism evidence="2 3">
    <name type="scientific">Gossypium aridum</name>
    <name type="common">American cotton</name>
    <name type="synonym">Erioxylum aridum</name>
    <dbReference type="NCBI Taxonomy" id="34290"/>
    <lineage>
        <taxon>Eukaryota</taxon>
        <taxon>Viridiplantae</taxon>
        <taxon>Streptophyta</taxon>
        <taxon>Embryophyta</taxon>
        <taxon>Tracheophyta</taxon>
        <taxon>Spermatophyta</taxon>
        <taxon>Magnoliopsida</taxon>
        <taxon>eudicotyledons</taxon>
        <taxon>Gunneridae</taxon>
        <taxon>Pentapetalae</taxon>
        <taxon>rosids</taxon>
        <taxon>malvids</taxon>
        <taxon>Malvales</taxon>
        <taxon>Malvaceae</taxon>
        <taxon>Malvoideae</taxon>
        <taxon>Gossypium</taxon>
    </lineage>
</organism>
<dbReference type="Proteomes" id="UP000593577">
    <property type="component" value="Unassembled WGS sequence"/>
</dbReference>
<proteinExistence type="predicted"/>
<dbReference type="InterPro" id="IPR012337">
    <property type="entry name" value="RNaseH-like_sf"/>
</dbReference>
<name>A0A7J8Y4Q5_GOSAI</name>
<gene>
    <name evidence="2" type="ORF">Goari_004846</name>
</gene>
<evidence type="ECO:0000313" key="3">
    <source>
        <dbReference type="Proteomes" id="UP000593577"/>
    </source>
</evidence>
<dbReference type="Pfam" id="PF13456">
    <property type="entry name" value="RVT_3"/>
    <property type="match status" value="1"/>
</dbReference>
<accession>A0A7J8Y4Q5</accession>
<evidence type="ECO:0000259" key="1">
    <source>
        <dbReference type="Pfam" id="PF13456"/>
    </source>
</evidence>
<dbReference type="InterPro" id="IPR044730">
    <property type="entry name" value="RNase_H-like_dom_plant"/>
</dbReference>
<dbReference type="InterPro" id="IPR002156">
    <property type="entry name" value="RNaseH_domain"/>
</dbReference>
<dbReference type="CDD" id="cd06222">
    <property type="entry name" value="RNase_H_like"/>
    <property type="match status" value="1"/>
</dbReference>
<dbReference type="AlphaFoldDB" id="A0A7J8Y4Q5"/>
<dbReference type="Gene3D" id="3.30.420.10">
    <property type="entry name" value="Ribonuclease H-like superfamily/Ribonuclease H"/>
    <property type="match status" value="1"/>
</dbReference>
<dbReference type="InterPro" id="IPR036397">
    <property type="entry name" value="RNaseH_sf"/>
</dbReference>
<dbReference type="EMBL" id="JABFAA010000010">
    <property type="protein sequence ID" value="MBA0694563.1"/>
    <property type="molecule type" value="Genomic_DNA"/>
</dbReference>
<dbReference type="InterPro" id="IPR053151">
    <property type="entry name" value="RNase_H-like"/>
</dbReference>
<dbReference type="PANTHER" id="PTHR47723">
    <property type="entry name" value="OS05G0353850 PROTEIN"/>
    <property type="match status" value="1"/>
</dbReference>
<comment type="caution">
    <text evidence="2">The sequence shown here is derived from an EMBL/GenBank/DDBJ whole genome shotgun (WGS) entry which is preliminary data.</text>
</comment>
<feature type="domain" description="RNase H type-1" evidence="1">
    <location>
        <begin position="144"/>
        <end position="208"/>
    </location>
</feature>
<dbReference type="GO" id="GO:0003676">
    <property type="term" value="F:nucleic acid binding"/>
    <property type="evidence" value="ECO:0007669"/>
    <property type="project" value="InterPro"/>
</dbReference>
<dbReference type="GO" id="GO:0004523">
    <property type="term" value="F:RNA-DNA hybrid ribonuclease activity"/>
    <property type="evidence" value="ECO:0007669"/>
    <property type="project" value="InterPro"/>
</dbReference>
<dbReference type="SUPFAM" id="SSF53098">
    <property type="entry name" value="Ribonuclease H-like"/>
    <property type="match status" value="1"/>
</dbReference>
<sequence length="240" mass="27644">MGLRGVTNIGPLINYILANVNIHSDCLFSELITKEGTWNLDLLQVWLPEDLIRHIVGIPPPHPSEGLNRLSWRHTSTGAFSIKSAYKKMKEDSWNSRDEIWKKTWKLTRPQREVGLSSILMVLFKRNQGMQLLGELYAMKMGTSGHDKVIIQSDNLEVTKDIHRSASKISNSALVRRIHHILSQEGQWILRHIPREHNRSSDYLAKLAFAEKEDLKLICTPPREVLEFLKADKERSIRIP</sequence>
<dbReference type="PANTHER" id="PTHR47723:SF19">
    <property type="entry name" value="POLYNUCLEOTIDYL TRANSFERASE, RIBONUCLEASE H-LIKE SUPERFAMILY PROTEIN"/>
    <property type="match status" value="1"/>
</dbReference>
<protein>
    <recommendedName>
        <fullName evidence="1">RNase H type-1 domain-containing protein</fullName>
    </recommendedName>
</protein>
<keyword evidence="3" id="KW-1185">Reference proteome</keyword>